<dbReference type="Proteomes" id="UP001153269">
    <property type="component" value="Unassembled WGS sequence"/>
</dbReference>
<sequence>MLLLRQLKLPLLPLRGCAGELGLSQPGSPGRIRRLHASSGLACSPTPIDHCVLELPRLVQVAEFSPRGTRRRIYISVNALHSFHTSSLVNGAESGTNPIEYNVVHICRQVWRNRPIDTLSTPM</sequence>
<reference evidence="2" key="1">
    <citation type="submission" date="2020-03" db="EMBL/GenBank/DDBJ databases">
        <authorList>
            <person name="Weist P."/>
        </authorList>
    </citation>
    <scope>NUCLEOTIDE SEQUENCE</scope>
</reference>
<name>A0A9N7TQ12_PLEPL</name>
<dbReference type="AlphaFoldDB" id="A0A9N7TQ12"/>
<evidence type="ECO:0008006" key="4">
    <source>
        <dbReference type="Google" id="ProtNLM"/>
    </source>
</evidence>
<proteinExistence type="predicted"/>
<organism evidence="2 3">
    <name type="scientific">Pleuronectes platessa</name>
    <name type="common">European plaice</name>
    <dbReference type="NCBI Taxonomy" id="8262"/>
    <lineage>
        <taxon>Eukaryota</taxon>
        <taxon>Metazoa</taxon>
        <taxon>Chordata</taxon>
        <taxon>Craniata</taxon>
        <taxon>Vertebrata</taxon>
        <taxon>Euteleostomi</taxon>
        <taxon>Actinopterygii</taxon>
        <taxon>Neopterygii</taxon>
        <taxon>Teleostei</taxon>
        <taxon>Neoteleostei</taxon>
        <taxon>Acanthomorphata</taxon>
        <taxon>Carangaria</taxon>
        <taxon>Pleuronectiformes</taxon>
        <taxon>Pleuronectoidei</taxon>
        <taxon>Pleuronectidae</taxon>
        <taxon>Pleuronectes</taxon>
    </lineage>
</organism>
<keyword evidence="3" id="KW-1185">Reference proteome</keyword>
<dbReference type="EMBL" id="CADEAL010000167">
    <property type="protein sequence ID" value="CAB1415648.1"/>
    <property type="molecule type" value="Genomic_DNA"/>
</dbReference>
<gene>
    <name evidence="2" type="ORF">PLEPLA_LOCUS3366</name>
</gene>
<evidence type="ECO:0000256" key="1">
    <source>
        <dbReference type="SAM" id="SignalP"/>
    </source>
</evidence>
<feature type="signal peptide" evidence="1">
    <location>
        <begin position="1"/>
        <end position="19"/>
    </location>
</feature>
<accession>A0A9N7TQ12</accession>
<keyword evidence="1" id="KW-0732">Signal</keyword>
<feature type="chain" id="PRO_5040316905" description="Secreted protein" evidence="1">
    <location>
        <begin position="20"/>
        <end position="123"/>
    </location>
</feature>
<evidence type="ECO:0000313" key="3">
    <source>
        <dbReference type="Proteomes" id="UP001153269"/>
    </source>
</evidence>
<comment type="caution">
    <text evidence="2">The sequence shown here is derived from an EMBL/GenBank/DDBJ whole genome shotgun (WGS) entry which is preliminary data.</text>
</comment>
<protein>
    <recommendedName>
        <fullName evidence="4">Secreted protein</fullName>
    </recommendedName>
</protein>
<evidence type="ECO:0000313" key="2">
    <source>
        <dbReference type="EMBL" id="CAB1415648.1"/>
    </source>
</evidence>